<accession>A0A1F2WQ15</accession>
<comment type="caution">
    <text evidence="10">The sequence shown here is derived from an EMBL/GenBank/DDBJ whole genome shotgun (WGS) entry which is preliminary data.</text>
</comment>
<dbReference type="InterPro" id="IPR037278">
    <property type="entry name" value="ARFGAP/RecO"/>
</dbReference>
<dbReference type="InterPro" id="IPR012340">
    <property type="entry name" value="NA-bd_OB-fold"/>
</dbReference>
<evidence type="ECO:0000313" key="11">
    <source>
        <dbReference type="Proteomes" id="UP000177876"/>
    </source>
</evidence>
<feature type="domain" description="DNA replication/recombination mediator RecO N-terminal" evidence="9">
    <location>
        <begin position="1"/>
        <end position="78"/>
    </location>
</feature>
<dbReference type="Pfam" id="PF02565">
    <property type="entry name" value="RecO_C"/>
    <property type="match status" value="1"/>
</dbReference>
<dbReference type="STRING" id="1797197.A2Y75_00105"/>
<dbReference type="GO" id="GO:0006302">
    <property type="term" value="P:double-strand break repair"/>
    <property type="evidence" value="ECO:0007669"/>
    <property type="project" value="TreeGrafter"/>
</dbReference>
<reference evidence="10 11" key="1">
    <citation type="journal article" date="2016" name="Nat. Commun.">
        <title>Thousands of microbial genomes shed light on interconnected biogeochemical processes in an aquifer system.</title>
        <authorList>
            <person name="Anantharaman K."/>
            <person name="Brown C.T."/>
            <person name="Hug L.A."/>
            <person name="Sharon I."/>
            <person name="Castelle C.J."/>
            <person name="Probst A.J."/>
            <person name="Thomas B.C."/>
            <person name="Singh A."/>
            <person name="Wilkins M.J."/>
            <person name="Karaoz U."/>
            <person name="Brodie E.L."/>
            <person name="Williams K.H."/>
            <person name="Hubbard S.S."/>
            <person name="Banfield J.F."/>
        </authorList>
    </citation>
    <scope>NUCLEOTIDE SEQUENCE [LARGE SCALE GENOMIC DNA]</scope>
</reference>
<dbReference type="PANTHER" id="PTHR33991">
    <property type="entry name" value="DNA REPAIR PROTEIN RECO"/>
    <property type="match status" value="1"/>
</dbReference>
<dbReference type="SUPFAM" id="SSF57863">
    <property type="entry name" value="ArfGap/RecO-like zinc finger"/>
    <property type="match status" value="1"/>
</dbReference>
<evidence type="ECO:0000256" key="1">
    <source>
        <dbReference type="ARBA" id="ARBA00003065"/>
    </source>
</evidence>
<dbReference type="SUPFAM" id="SSF50249">
    <property type="entry name" value="Nucleic acid-binding proteins"/>
    <property type="match status" value="1"/>
</dbReference>
<organism evidence="10 11">
    <name type="scientific">Candidatus Solincola sediminis</name>
    <dbReference type="NCBI Taxonomy" id="1797199"/>
    <lineage>
        <taxon>Bacteria</taxon>
        <taxon>Bacillati</taxon>
        <taxon>Actinomycetota</taxon>
        <taxon>Candidatus Geothermincolia</taxon>
        <taxon>Candidatus Geothermincolales</taxon>
        <taxon>Candidatus Geothermincolaceae</taxon>
        <taxon>Candidatus Solincola</taxon>
    </lineage>
</organism>
<dbReference type="Gene3D" id="2.40.50.140">
    <property type="entry name" value="Nucleic acid-binding proteins"/>
    <property type="match status" value="1"/>
</dbReference>
<dbReference type="AlphaFoldDB" id="A0A1F2WQ15"/>
<dbReference type="GO" id="GO:0006310">
    <property type="term" value="P:DNA recombination"/>
    <property type="evidence" value="ECO:0007669"/>
    <property type="project" value="UniProtKB-UniRule"/>
</dbReference>
<evidence type="ECO:0000256" key="4">
    <source>
        <dbReference type="ARBA" id="ARBA00022763"/>
    </source>
</evidence>
<dbReference type="Pfam" id="PF11967">
    <property type="entry name" value="RecO_N"/>
    <property type="match status" value="1"/>
</dbReference>
<evidence type="ECO:0000256" key="7">
    <source>
        <dbReference type="ARBA" id="ARBA00033409"/>
    </source>
</evidence>
<dbReference type="InterPro" id="IPR022572">
    <property type="entry name" value="DNA_rep/recomb_RecO_N"/>
</dbReference>
<dbReference type="HAMAP" id="MF_00201">
    <property type="entry name" value="RecO"/>
    <property type="match status" value="1"/>
</dbReference>
<protein>
    <recommendedName>
        <fullName evidence="3 8">DNA repair protein RecO</fullName>
    </recommendedName>
    <alternativeName>
        <fullName evidence="7 8">Recombination protein O</fullName>
    </alternativeName>
</protein>
<dbReference type="Proteomes" id="UP000177876">
    <property type="component" value="Unassembled WGS sequence"/>
</dbReference>
<keyword evidence="4 8" id="KW-0227">DNA damage</keyword>
<name>A0A1F2WQ15_9ACTN</name>
<dbReference type="GO" id="GO:0043590">
    <property type="term" value="C:bacterial nucleoid"/>
    <property type="evidence" value="ECO:0007669"/>
    <property type="project" value="TreeGrafter"/>
</dbReference>
<dbReference type="NCBIfam" id="TIGR00613">
    <property type="entry name" value="reco"/>
    <property type="match status" value="1"/>
</dbReference>
<evidence type="ECO:0000256" key="6">
    <source>
        <dbReference type="ARBA" id="ARBA00023204"/>
    </source>
</evidence>
<comment type="function">
    <text evidence="1 8">Involved in DNA repair and RecF pathway recombination.</text>
</comment>
<dbReference type="EMBL" id="MELK01000019">
    <property type="protein sequence ID" value="OFW58931.1"/>
    <property type="molecule type" value="Genomic_DNA"/>
</dbReference>
<dbReference type="InterPro" id="IPR042242">
    <property type="entry name" value="RecO_C"/>
</dbReference>
<evidence type="ECO:0000313" key="10">
    <source>
        <dbReference type="EMBL" id="OFW58931.1"/>
    </source>
</evidence>
<proteinExistence type="inferred from homology"/>
<keyword evidence="6 8" id="KW-0234">DNA repair</keyword>
<evidence type="ECO:0000256" key="8">
    <source>
        <dbReference type="HAMAP-Rule" id="MF_00201"/>
    </source>
</evidence>
<gene>
    <name evidence="8" type="primary">recO</name>
    <name evidence="10" type="ORF">A2Y75_00105</name>
</gene>
<dbReference type="Gene3D" id="1.20.1440.120">
    <property type="entry name" value="Recombination protein O, C-terminal domain"/>
    <property type="match status" value="1"/>
</dbReference>
<dbReference type="InterPro" id="IPR003717">
    <property type="entry name" value="RecO"/>
</dbReference>
<comment type="similarity">
    <text evidence="2 8">Belongs to the RecO family.</text>
</comment>
<evidence type="ECO:0000259" key="9">
    <source>
        <dbReference type="Pfam" id="PF11967"/>
    </source>
</evidence>
<dbReference type="PANTHER" id="PTHR33991:SF1">
    <property type="entry name" value="DNA REPAIR PROTEIN RECO"/>
    <property type="match status" value="1"/>
</dbReference>
<evidence type="ECO:0000256" key="3">
    <source>
        <dbReference type="ARBA" id="ARBA00021310"/>
    </source>
</evidence>
<sequence length="254" mass="27660">MAATYKEKAIVLRAYDLGEADRIVTLFTEGRGPVRAVAKGIKRTGSKFGARLEPFTLLDVILHEGRNLDTIVQTEIINAHAPIRADYGKYLFGEAMLEMIEKSLRENQTIPRLFPALCVTLDVLEGEVADPSLLLAAFDLKVCALIGYHPHLAQCLNCGRETAGEKVWLNLIGGGVVCVNCRAGLDDLIPLAPAALVLMNQLMALDMAAISSSRVSPALAVEILSIAFRFSEAFLERPLRSRAVVLNYLEKGAL</sequence>
<keyword evidence="5 8" id="KW-0233">DNA recombination</keyword>
<evidence type="ECO:0000256" key="5">
    <source>
        <dbReference type="ARBA" id="ARBA00023172"/>
    </source>
</evidence>
<evidence type="ECO:0000256" key="2">
    <source>
        <dbReference type="ARBA" id="ARBA00007452"/>
    </source>
</evidence>